<keyword evidence="4" id="KW-1185">Reference proteome</keyword>
<dbReference type="GeneID" id="100823080"/>
<evidence type="ECO:0000313" key="2">
    <source>
        <dbReference type="EMBL" id="KQJ95215.1"/>
    </source>
</evidence>
<evidence type="ECO:0000313" key="4">
    <source>
        <dbReference type="Proteomes" id="UP000008810"/>
    </source>
</evidence>
<feature type="region of interest" description="Disordered" evidence="1">
    <location>
        <begin position="27"/>
        <end position="68"/>
    </location>
</feature>
<organism evidence="2">
    <name type="scientific">Brachypodium distachyon</name>
    <name type="common">Purple false brome</name>
    <name type="synonym">Trachynia distachya</name>
    <dbReference type="NCBI Taxonomy" id="15368"/>
    <lineage>
        <taxon>Eukaryota</taxon>
        <taxon>Viridiplantae</taxon>
        <taxon>Streptophyta</taxon>
        <taxon>Embryophyta</taxon>
        <taxon>Tracheophyta</taxon>
        <taxon>Spermatophyta</taxon>
        <taxon>Magnoliopsida</taxon>
        <taxon>Liliopsida</taxon>
        <taxon>Poales</taxon>
        <taxon>Poaceae</taxon>
        <taxon>BOP clade</taxon>
        <taxon>Pooideae</taxon>
        <taxon>Stipodae</taxon>
        <taxon>Brachypodieae</taxon>
        <taxon>Brachypodium</taxon>
    </lineage>
</organism>
<proteinExistence type="predicted"/>
<dbReference type="RefSeq" id="XP_003573421.1">
    <property type="nucleotide sequence ID" value="XM_003573373.4"/>
</dbReference>
<dbReference type="HOGENOM" id="CLU_182694_1_0_1"/>
<gene>
    <name evidence="3" type="primary">LOC100823080</name>
    <name evidence="2" type="ORF">BRADI_3g15830v3</name>
</gene>
<protein>
    <submittedName>
        <fullName evidence="2 3">Uncharacterized protein</fullName>
    </submittedName>
</protein>
<reference evidence="3" key="3">
    <citation type="submission" date="2018-08" db="UniProtKB">
        <authorList>
            <consortium name="EnsemblPlants"/>
        </authorList>
    </citation>
    <scope>IDENTIFICATION</scope>
    <source>
        <strain evidence="3">cv. Bd21</strain>
    </source>
</reference>
<dbReference type="Proteomes" id="UP000008810">
    <property type="component" value="Chromosome 3"/>
</dbReference>
<evidence type="ECO:0000256" key="1">
    <source>
        <dbReference type="SAM" id="MobiDB-lite"/>
    </source>
</evidence>
<dbReference type="Gramene" id="KQJ95215">
    <property type="protein sequence ID" value="KQJ95215"/>
    <property type="gene ID" value="BRADI_3g15830v3"/>
</dbReference>
<dbReference type="EnsemblPlants" id="KQJ95215">
    <property type="protein sequence ID" value="KQJ95215"/>
    <property type="gene ID" value="BRADI_3g15830v3"/>
</dbReference>
<dbReference type="AlphaFoldDB" id="I1I171"/>
<dbReference type="eggNOG" id="ENOG502R3NT">
    <property type="taxonomic scope" value="Eukaryota"/>
</dbReference>
<reference evidence="2" key="2">
    <citation type="submission" date="2017-06" db="EMBL/GenBank/DDBJ databases">
        <title>WGS assembly of Brachypodium distachyon.</title>
        <authorList>
            <consortium name="The International Brachypodium Initiative"/>
            <person name="Lucas S."/>
            <person name="Harmon-Smith M."/>
            <person name="Lail K."/>
            <person name="Tice H."/>
            <person name="Grimwood J."/>
            <person name="Bruce D."/>
            <person name="Barry K."/>
            <person name="Shu S."/>
            <person name="Lindquist E."/>
            <person name="Wang M."/>
            <person name="Pitluck S."/>
            <person name="Vogel J.P."/>
            <person name="Garvin D.F."/>
            <person name="Mockler T.C."/>
            <person name="Schmutz J."/>
            <person name="Rokhsar D."/>
            <person name="Bevan M.W."/>
        </authorList>
    </citation>
    <scope>NUCLEOTIDE SEQUENCE</scope>
    <source>
        <strain evidence="2">Bd21</strain>
    </source>
</reference>
<dbReference type="KEGG" id="bdi:100823080"/>
<accession>I1I171</accession>
<name>I1I171_BRADI</name>
<sequence>MAKLAVRLKSKFFGLVGRITVCGRAGNKDAAANGDAKSASSQHVEIRSRGAAPVPSGGSKSRSNEMDY</sequence>
<evidence type="ECO:0000313" key="3">
    <source>
        <dbReference type="EnsemblPlants" id="KQJ95215"/>
    </source>
</evidence>
<feature type="compositionally biased region" description="Low complexity" evidence="1">
    <location>
        <begin position="28"/>
        <end position="40"/>
    </location>
</feature>
<reference evidence="2 3" key="1">
    <citation type="journal article" date="2010" name="Nature">
        <title>Genome sequencing and analysis of the model grass Brachypodium distachyon.</title>
        <authorList>
            <consortium name="International Brachypodium Initiative"/>
        </authorList>
    </citation>
    <scope>NUCLEOTIDE SEQUENCE [LARGE SCALE GENOMIC DNA]</scope>
    <source>
        <strain evidence="2">Bd21</strain>
        <strain evidence="3">cv. Bd21</strain>
    </source>
</reference>
<dbReference type="OMA" id="CGRAHKD"/>
<dbReference type="EMBL" id="CM000882">
    <property type="protein sequence ID" value="KQJ95215.1"/>
    <property type="molecule type" value="Genomic_DNA"/>
</dbReference>